<dbReference type="Pfam" id="PF02687">
    <property type="entry name" value="FtsX"/>
    <property type="match status" value="2"/>
</dbReference>
<dbReference type="InterPro" id="IPR009010">
    <property type="entry name" value="Asp_de-COase-like_dom_sf"/>
</dbReference>
<keyword evidence="6 7" id="KW-0472">Membrane</keyword>
<evidence type="ECO:0000256" key="4">
    <source>
        <dbReference type="ARBA" id="ARBA00022692"/>
    </source>
</evidence>
<evidence type="ECO:0000256" key="1">
    <source>
        <dbReference type="ARBA" id="ARBA00004651"/>
    </source>
</evidence>
<feature type="transmembrane region" description="Helical" evidence="7">
    <location>
        <begin position="460"/>
        <end position="481"/>
    </location>
</feature>
<feature type="transmembrane region" description="Helical" evidence="7">
    <location>
        <begin position="700"/>
        <end position="720"/>
    </location>
</feature>
<feature type="transmembrane region" description="Helical" evidence="7">
    <location>
        <begin position="337"/>
        <end position="356"/>
    </location>
</feature>
<proteinExistence type="inferred from homology"/>
<evidence type="ECO:0000256" key="5">
    <source>
        <dbReference type="ARBA" id="ARBA00022989"/>
    </source>
</evidence>
<dbReference type="SUPFAM" id="SSF50692">
    <property type="entry name" value="ADC-like"/>
    <property type="match status" value="1"/>
</dbReference>
<dbReference type="InterPro" id="IPR051447">
    <property type="entry name" value="Lipoprotein-release_system"/>
</dbReference>
<dbReference type="GO" id="GO:0044874">
    <property type="term" value="P:lipoprotein localization to outer membrane"/>
    <property type="evidence" value="ECO:0007669"/>
    <property type="project" value="TreeGrafter"/>
</dbReference>
<keyword evidence="4 7" id="KW-0812">Transmembrane</keyword>
<dbReference type="OrthoDB" id="9780560at2"/>
<evidence type="ECO:0000259" key="8">
    <source>
        <dbReference type="Pfam" id="PF02687"/>
    </source>
</evidence>
<keyword evidence="11" id="KW-1185">Reference proteome</keyword>
<organism evidence="10 11">
    <name type="scientific">Methylacidiphilum caldifontis</name>
    <dbReference type="NCBI Taxonomy" id="2795386"/>
    <lineage>
        <taxon>Bacteria</taxon>
        <taxon>Pseudomonadati</taxon>
        <taxon>Verrucomicrobiota</taxon>
        <taxon>Methylacidiphilae</taxon>
        <taxon>Methylacidiphilales</taxon>
        <taxon>Methylacidiphilaceae</taxon>
        <taxon>Methylacidiphilum (ex Ratnadevi et al. 2023)</taxon>
    </lineage>
</organism>
<dbReference type="PANTHER" id="PTHR30489:SF0">
    <property type="entry name" value="LIPOPROTEIN-RELEASING SYSTEM TRANSMEMBRANE PROTEIN LOLE"/>
    <property type="match status" value="1"/>
</dbReference>
<dbReference type="Proteomes" id="UP000297713">
    <property type="component" value="Unassembled WGS sequence"/>
</dbReference>
<evidence type="ECO:0000256" key="3">
    <source>
        <dbReference type="ARBA" id="ARBA00022475"/>
    </source>
</evidence>
<feature type="transmembrane region" description="Helical" evidence="7">
    <location>
        <begin position="741"/>
        <end position="774"/>
    </location>
</feature>
<dbReference type="EMBL" id="LXQC01000124">
    <property type="protein sequence ID" value="TFE69640.1"/>
    <property type="molecule type" value="Genomic_DNA"/>
</dbReference>
<evidence type="ECO:0000313" key="11">
    <source>
        <dbReference type="Proteomes" id="UP000297713"/>
    </source>
</evidence>
<evidence type="ECO:0000256" key="7">
    <source>
        <dbReference type="SAM" id="Phobius"/>
    </source>
</evidence>
<feature type="transmembrane region" description="Helical" evidence="7">
    <location>
        <begin position="385"/>
        <end position="405"/>
    </location>
</feature>
<comment type="subcellular location">
    <subcellularLocation>
        <location evidence="1">Cell membrane</location>
        <topology evidence="1">Multi-pass membrane protein</topology>
    </subcellularLocation>
</comment>
<comment type="similarity">
    <text evidence="2">Belongs to the ABC-4 integral membrane protein family. LolC/E subfamily.</text>
</comment>
<feature type="domain" description="ABC3 transporter permease C-terminal" evidence="8">
    <location>
        <begin position="242"/>
        <end position="365"/>
    </location>
</feature>
<sequence>MNIFCIALGIANFIAIQLINHSALESFRASIDLVGGKANLEIAAESAPFDEQILSKVVSDPDVLVATPILEQVCMLENHPGEYLDIVGVDFLTNRPVRSFELSSTVNNKEDIIDFLKDPQAVGLNKKLAQRLGIKRGDRLKLRTPEGIVELKVHSFLELESGAIGSDEHMAVMDISNAQELFHKVGQLSRISCLVSKKKDRMEFIRSLQEKLPPTVIVQTPEKRNMKIEKMLGSFQLNLTALSLISLFVGMFIIYNTVLVGVVRRRSEIALLRCLCLGSKSIIAACLGESLIVSIIGIVLGIPVGYVVASKLVGWVSSSLTSLYLLSSIEKIFISPYHLALAFIVGMAASGVASFFPSIEASKIVPVQAFSPATLEDKVHRFGPFWFLCVIGFILLALILSFLSLMGGLPVLSFGAALFLLLAFSFVSPFVCKIVVQLIKPKQVTFKLILSHFRRSIHRNALTISALLTALAMVISVSVMIKSFRYTVDGWLKQSVRADLFVTTAANLASGIHQVLSSAAEELIKSDNRIEAVDRYYEFRSEFRNSPIKISAICFSVAAGRNNLEFRTGKAEKLLREAVGSNRVFINESLSRKFKLKEKDIISLKTDKGRVDFEIFGIFKDYTTEFGLVLMDWQTMNKYWSQTGSNSLALYLKDSRQAEEIKKELDQKLQLLGDYIVYSNAQLRNEIFRIFDQTFSITQLLKITSLLISAAGIFFNLLILSSERNREIAILRSVGAPRQVVYALVLGESGLVGLISSLLGLIAGLALAVVLTYVINRSFFGWTIDWSTPWSTLLWLPLMVIFISLLASILPAFQLGKANISQNLRVE</sequence>
<accession>A0A4Y8PDP1</accession>
<evidence type="ECO:0000256" key="6">
    <source>
        <dbReference type="ARBA" id="ARBA00023136"/>
    </source>
</evidence>
<keyword evidence="5 7" id="KW-1133">Transmembrane helix</keyword>
<feature type="transmembrane region" description="Helical" evidence="7">
    <location>
        <begin position="794"/>
        <end position="815"/>
    </location>
</feature>
<feature type="transmembrane region" description="Helical" evidence="7">
    <location>
        <begin position="411"/>
        <end position="439"/>
    </location>
</feature>
<feature type="domain" description="ABC3 transporter permease C-terminal" evidence="8">
    <location>
        <begin position="705"/>
        <end position="820"/>
    </location>
</feature>
<reference evidence="10 11" key="1">
    <citation type="submission" date="2016-05" db="EMBL/GenBank/DDBJ databases">
        <title>Diversity and Homogeneity among Thermoacidophilic Verrucomicrobia Methanotrophs Linked with Geographical Origin.</title>
        <authorList>
            <person name="Erikstad H.-A."/>
            <person name="Smestad N.B."/>
            <person name="Ceballos R.M."/>
            <person name="Birkeland N.-K."/>
        </authorList>
    </citation>
    <scope>NUCLEOTIDE SEQUENCE [LARGE SCALE GENOMIC DNA]</scope>
    <source>
        <strain evidence="10 11">Phi</strain>
    </source>
</reference>
<dbReference type="Pfam" id="PF12704">
    <property type="entry name" value="MacB_PCD"/>
    <property type="match status" value="1"/>
</dbReference>
<feature type="transmembrane region" description="Helical" evidence="7">
    <location>
        <begin position="282"/>
        <end position="309"/>
    </location>
</feature>
<keyword evidence="3" id="KW-1003">Cell membrane</keyword>
<dbReference type="InterPro" id="IPR003838">
    <property type="entry name" value="ABC3_permease_C"/>
</dbReference>
<dbReference type="PANTHER" id="PTHR30489">
    <property type="entry name" value="LIPOPROTEIN-RELEASING SYSTEM TRANSMEMBRANE PROTEIN LOLE"/>
    <property type="match status" value="1"/>
</dbReference>
<evidence type="ECO:0000259" key="9">
    <source>
        <dbReference type="Pfam" id="PF12704"/>
    </source>
</evidence>
<dbReference type="InterPro" id="IPR025857">
    <property type="entry name" value="MacB_PCD"/>
</dbReference>
<gene>
    <name evidence="10" type="ORF">A7Q10_06765</name>
</gene>
<evidence type="ECO:0000256" key="2">
    <source>
        <dbReference type="ARBA" id="ARBA00005236"/>
    </source>
</evidence>
<feature type="transmembrane region" description="Helical" evidence="7">
    <location>
        <begin position="239"/>
        <end position="262"/>
    </location>
</feature>
<comment type="caution">
    <text evidence="10">The sequence shown here is derived from an EMBL/GenBank/DDBJ whole genome shotgun (WGS) entry which is preliminary data.</text>
</comment>
<feature type="domain" description="MacB-like periplasmic core" evidence="9">
    <location>
        <begin position="461"/>
        <end position="667"/>
    </location>
</feature>
<name>A0A4Y8PDP1_9BACT</name>
<protein>
    <submittedName>
        <fullName evidence="10">Peptide ABC transporter permease</fullName>
    </submittedName>
</protein>
<dbReference type="AlphaFoldDB" id="A0A4Y8PDP1"/>
<dbReference type="GO" id="GO:0098797">
    <property type="term" value="C:plasma membrane protein complex"/>
    <property type="evidence" value="ECO:0007669"/>
    <property type="project" value="TreeGrafter"/>
</dbReference>
<evidence type="ECO:0000313" key="10">
    <source>
        <dbReference type="EMBL" id="TFE69640.1"/>
    </source>
</evidence>